<dbReference type="PROSITE" id="PS50113">
    <property type="entry name" value="PAC"/>
    <property type="match status" value="1"/>
</dbReference>
<dbReference type="SUPFAM" id="SSF47384">
    <property type="entry name" value="Homodimeric domain of signal transducing histidine kinase"/>
    <property type="match status" value="1"/>
</dbReference>
<dbReference type="Gene3D" id="3.40.50.2300">
    <property type="match status" value="1"/>
</dbReference>
<comment type="caution">
    <text evidence="9">The sequence shown here is derived from an EMBL/GenBank/DDBJ whole genome shotgun (WGS) entry which is preliminary data.</text>
</comment>
<dbReference type="Gene3D" id="1.10.287.130">
    <property type="match status" value="1"/>
</dbReference>
<evidence type="ECO:0000256" key="1">
    <source>
        <dbReference type="ARBA" id="ARBA00000085"/>
    </source>
</evidence>
<feature type="domain" description="Response regulatory" evidence="6">
    <location>
        <begin position="527"/>
        <end position="646"/>
    </location>
</feature>
<reference evidence="9 10" key="1">
    <citation type="submission" date="2020-04" db="EMBL/GenBank/DDBJ databases">
        <authorList>
            <consortium name="Desulfovibrio sp. FSS-1 genome sequencing consortium"/>
            <person name="Shimoshige H."/>
            <person name="Kobayashi H."/>
            <person name="Maekawa T."/>
        </authorList>
    </citation>
    <scope>NUCLEOTIDE SEQUENCE [LARGE SCALE GENOMIC DNA]</scope>
    <source>
        <strain evidence="9 10">SIID29052-01</strain>
    </source>
</reference>
<dbReference type="Pfam" id="PF00512">
    <property type="entry name" value="HisKA"/>
    <property type="match status" value="1"/>
</dbReference>
<dbReference type="RefSeq" id="WP_173085773.1">
    <property type="nucleotide sequence ID" value="NZ_BLTE01000014.1"/>
</dbReference>
<organism evidence="9 10">
    <name type="scientific">Fundidesulfovibrio magnetotacticus</name>
    <dbReference type="NCBI Taxonomy" id="2730080"/>
    <lineage>
        <taxon>Bacteria</taxon>
        <taxon>Pseudomonadati</taxon>
        <taxon>Thermodesulfobacteriota</taxon>
        <taxon>Desulfovibrionia</taxon>
        <taxon>Desulfovibrionales</taxon>
        <taxon>Desulfovibrionaceae</taxon>
        <taxon>Fundidesulfovibrio</taxon>
    </lineage>
</organism>
<feature type="domain" description="PAC" evidence="8">
    <location>
        <begin position="205"/>
        <end position="256"/>
    </location>
</feature>
<dbReference type="SMART" id="SM00091">
    <property type="entry name" value="PAS"/>
    <property type="match status" value="1"/>
</dbReference>
<evidence type="ECO:0000256" key="3">
    <source>
        <dbReference type="ARBA" id="ARBA00022553"/>
    </source>
</evidence>
<dbReference type="NCBIfam" id="TIGR00229">
    <property type="entry name" value="sensory_box"/>
    <property type="match status" value="1"/>
</dbReference>
<dbReference type="SMART" id="SM00387">
    <property type="entry name" value="HATPase_c"/>
    <property type="match status" value="1"/>
</dbReference>
<dbReference type="SMART" id="SM00448">
    <property type="entry name" value="REC"/>
    <property type="match status" value="1"/>
</dbReference>
<dbReference type="SMART" id="SM00388">
    <property type="entry name" value="HisKA"/>
    <property type="match status" value="1"/>
</dbReference>
<dbReference type="SUPFAM" id="SSF55785">
    <property type="entry name" value="PYP-like sensor domain (PAS domain)"/>
    <property type="match status" value="1"/>
</dbReference>
<dbReference type="GO" id="GO:0000155">
    <property type="term" value="F:phosphorelay sensor kinase activity"/>
    <property type="evidence" value="ECO:0007669"/>
    <property type="project" value="InterPro"/>
</dbReference>
<dbReference type="InterPro" id="IPR000700">
    <property type="entry name" value="PAS-assoc_C"/>
</dbReference>
<dbReference type="SUPFAM" id="SSF52172">
    <property type="entry name" value="CheY-like"/>
    <property type="match status" value="1"/>
</dbReference>
<dbReference type="PANTHER" id="PTHR45339">
    <property type="entry name" value="HYBRID SIGNAL TRANSDUCTION HISTIDINE KINASE J"/>
    <property type="match status" value="1"/>
</dbReference>
<dbReference type="EMBL" id="BLTE01000014">
    <property type="protein sequence ID" value="GFK95074.1"/>
    <property type="molecule type" value="Genomic_DNA"/>
</dbReference>
<dbReference type="PROSITE" id="PS50112">
    <property type="entry name" value="PAS"/>
    <property type="match status" value="1"/>
</dbReference>
<evidence type="ECO:0000256" key="4">
    <source>
        <dbReference type="PROSITE-ProRule" id="PRU00169"/>
    </source>
</evidence>
<keyword evidence="3 4" id="KW-0597">Phosphoprotein</keyword>
<feature type="modified residue" description="4-aspartylphosphate" evidence="4">
    <location>
        <position position="576"/>
    </location>
</feature>
<evidence type="ECO:0000259" key="6">
    <source>
        <dbReference type="PROSITE" id="PS50110"/>
    </source>
</evidence>
<dbReference type="CDD" id="cd17546">
    <property type="entry name" value="REC_hyHK_CKI1_RcsC-like"/>
    <property type="match status" value="1"/>
</dbReference>
<feature type="domain" description="PAS" evidence="7">
    <location>
        <begin position="136"/>
        <end position="206"/>
    </location>
</feature>
<dbReference type="InterPro" id="IPR003594">
    <property type="entry name" value="HATPase_dom"/>
</dbReference>
<dbReference type="InterPro" id="IPR035965">
    <property type="entry name" value="PAS-like_dom_sf"/>
</dbReference>
<dbReference type="InterPro" id="IPR013656">
    <property type="entry name" value="PAS_4"/>
</dbReference>
<dbReference type="Pfam" id="PF08448">
    <property type="entry name" value="PAS_4"/>
    <property type="match status" value="1"/>
</dbReference>
<dbReference type="PROSITE" id="PS50110">
    <property type="entry name" value="RESPONSE_REGULATORY"/>
    <property type="match status" value="1"/>
</dbReference>
<dbReference type="PRINTS" id="PR00344">
    <property type="entry name" value="BCTRLSENSOR"/>
</dbReference>
<keyword evidence="9" id="KW-0418">Kinase</keyword>
<dbReference type="InterPro" id="IPR003661">
    <property type="entry name" value="HisK_dim/P_dom"/>
</dbReference>
<proteinExistence type="predicted"/>
<gene>
    <name evidence="9" type="primary">luxQ_11</name>
    <name evidence="9" type="ORF">NNJEOMEG_02927</name>
</gene>
<dbReference type="PANTHER" id="PTHR45339:SF5">
    <property type="entry name" value="HISTIDINE KINASE"/>
    <property type="match status" value="1"/>
</dbReference>
<evidence type="ECO:0000313" key="9">
    <source>
        <dbReference type="EMBL" id="GFK95074.1"/>
    </source>
</evidence>
<dbReference type="InterPro" id="IPR036890">
    <property type="entry name" value="HATPase_C_sf"/>
</dbReference>
<feature type="domain" description="Histidine kinase" evidence="5">
    <location>
        <begin position="274"/>
        <end position="505"/>
    </location>
</feature>
<comment type="catalytic activity">
    <reaction evidence="1">
        <text>ATP + protein L-histidine = ADP + protein N-phospho-L-histidine.</text>
        <dbReference type="EC" id="2.7.13.3"/>
    </reaction>
</comment>
<dbReference type="InterPro" id="IPR000014">
    <property type="entry name" value="PAS"/>
</dbReference>
<dbReference type="AlphaFoldDB" id="A0A6V8LTL6"/>
<dbReference type="InterPro" id="IPR036097">
    <property type="entry name" value="HisK_dim/P_sf"/>
</dbReference>
<evidence type="ECO:0000256" key="2">
    <source>
        <dbReference type="ARBA" id="ARBA00012438"/>
    </source>
</evidence>
<reference evidence="9 10" key="2">
    <citation type="submission" date="2020-05" db="EMBL/GenBank/DDBJ databases">
        <title>Draft genome sequence of Desulfovibrio sp. strainFSS-1.</title>
        <authorList>
            <person name="Shimoshige H."/>
            <person name="Kobayashi H."/>
            <person name="Maekawa T."/>
        </authorList>
    </citation>
    <scope>NUCLEOTIDE SEQUENCE [LARGE SCALE GENOMIC DNA]</scope>
    <source>
        <strain evidence="9 10">SIID29052-01</strain>
    </source>
</reference>
<dbReference type="InterPro" id="IPR004358">
    <property type="entry name" value="Sig_transdc_His_kin-like_C"/>
</dbReference>
<dbReference type="SUPFAM" id="SSF55874">
    <property type="entry name" value="ATPase domain of HSP90 chaperone/DNA topoisomerase II/histidine kinase"/>
    <property type="match status" value="1"/>
</dbReference>
<dbReference type="Pfam" id="PF00072">
    <property type="entry name" value="Response_reg"/>
    <property type="match status" value="1"/>
</dbReference>
<keyword evidence="9" id="KW-0808">Transferase</keyword>
<protein>
    <recommendedName>
        <fullName evidence="2">histidine kinase</fullName>
        <ecNumber evidence="2">2.7.13.3</ecNumber>
    </recommendedName>
</protein>
<evidence type="ECO:0000259" key="7">
    <source>
        <dbReference type="PROSITE" id="PS50112"/>
    </source>
</evidence>
<dbReference type="Gene3D" id="3.30.565.10">
    <property type="entry name" value="Histidine kinase-like ATPase, C-terminal domain"/>
    <property type="match status" value="1"/>
</dbReference>
<dbReference type="InterPro" id="IPR001789">
    <property type="entry name" value="Sig_transdc_resp-reg_receiver"/>
</dbReference>
<dbReference type="CDD" id="cd00082">
    <property type="entry name" value="HisKA"/>
    <property type="match status" value="1"/>
</dbReference>
<dbReference type="PROSITE" id="PS50109">
    <property type="entry name" value="HIS_KIN"/>
    <property type="match status" value="1"/>
</dbReference>
<accession>A0A6V8LTL6</accession>
<dbReference type="Proteomes" id="UP000494245">
    <property type="component" value="Unassembled WGS sequence"/>
</dbReference>
<keyword evidence="10" id="KW-1185">Reference proteome</keyword>
<dbReference type="InterPro" id="IPR011006">
    <property type="entry name" value="CheY-like_superfamily"/>
</dbReference>
<dbReference type="InterPro" id="IPR005467">
    <property type="entry name" value="His_kinase_dom"/>
</dbReference>
<evidence type="ECO:0000259" key="8">
    <source>
        <dbReference type="PROSITE" id="PS50113"/>
    </source>
</evidence>
<dbReference type="CDD" id="cd00130">
    <property type="entry name" value="PAS"/>
    <property type="match status" value="1"/>
</dbReference>
<dbReference type="Pfam" id="PF02518">
    <property type="entry name" value="HATPase_c"/>
    <property type="match status" value="1"/>
</dbReference>
<dbReference type="Gene3D" id="3.30.450.20">
    <property type="entry name" value="PAS domain"/>
    <property type="match status" value="2"/>
</dbReference>
<name>A0A6V8LTL6_9BACT</name>
<evidence type="ECO:0000313" key="10">
    <source>
        <dbReference type="Proteomes" id="UP000494245"/>
    </source>
</evidence>
<dbReference type="EC" id="2.7.13.3" evidence="2"/>
<evidence type="ECO:0000259" key="5">
    <source>
        <dbReference type="PROSITE" id="PS50109"/>
    </source>
</evidence>
<sequence length="651" mass="72057">MASPLSDIPCEFEELAQKAPVSIMYADREGIVCFVNDWHLQHFARGQHDRTFFLGRHLLSLPGIASSGAVEVLRPALEGKDVFIEKLFTAEFSGGQSGYQTIRASGIKSGRLAGGVVVIREDVTRWVELEQSRRDDQQRTLALLNATQDSVVLLDPDGRFVLMNEEAARRRGKSVQELTGKSLYRHMDPDAARFRRAMAEKALASRTPVEYEENSQRRTYWVSIYPVLDQEGRVTHLASFSKDITDRKHMEQALLQARQRAEASFEAKTQFLANMSHELRTPLNGILGAVQLSQDDALDEEQRELWGIVRESGERLLRSVNSLLDLADISSHALQPVMRPFDLRRAAASVARSFEVQARLKNLDLLVEFEESIPGMVTGDEFRLRKILANLLANALACTERGSVLLSVSLVDEEHLRKPGAITCAGGLSLLFMVEDTGVGITPDKLPHIFESFTLAEDTRTKTRSGAGMGLAIARSLVELLGGRIWVTSAPGQGSRFHFTASFWTQSEHAETSPAPRAPAPGCSGARVLLAEDEQVTRVMAGLMLARMGYHVVEASDGQEALKALRDHACDVVLMDIQMPVMDGITATRMVRNGELPGVDRHIPIIAFTSYASDRDRIRLLREGMDALLPKPFEAEDLALAIEKALSARTH</sequence>